<reference evidence="3" key="1">
    <citation type="submission" date="2016-10" db="EMBL/GenBank/DDBJ databases">
        <authorList>
            <person name="Varghese N."/>
            <person name="Submissions S."/>
        </authorList>
    </citation>
    <scope>NUCLEOTIDE SEQUENCE [LARGE SCALE GENOMIC DNA]</scope>
    <source>
        <strain evidence="3">DSM 26922</strain>
    </source>
</reference>
<name>A0A1H2STL9_9RHOB</name>
<dbReference type="EMBL" id="FNOI01000001">
    <property type="protein sequence ID" value="SDW34928.1"/>
    <property type="molecule type" value="Genomic_DNA"/>
</dbReference>
<gene>
    <name evidence="2" type="ORF">SAMN04488001_0934</name>
</gene>
<evidence type="ECO:0000313" key="2">
    <source>
        <dbReference type="EMBL" id="SDW34928.1"/>
    </source>
</evidence>
<protein>
    <recommendedName>
        <fullName evidence="1">Rhodanese domain-containing protein</fullName>
    </recommendedName>
</protein>
<feature type="domain" description="Rhodanese" evidence="1">
    <location>
        <begin position="54"/>
        <end position="118"/>
    </location>
</feature>
<dbReference type="AlphaFoldDB" id="A0A1H2STL9"/>
<dbReference type="InterPro" id="IPR018634">
    <property type="entry name" value="ChrB_C"/>
</dbReference>
<accession>A0A1H2STL9</accession>
<dbReference type="InterPro" id="IPR036873">
    <property type="entry name" value="Rhodanese-like_dom_sf"/>
</dbReference>
<dbReference type="STRING" id="670155.SAMN04488001_0934"/>
<proteinExistence type="predicted"/>
<evidence type="ECO:0000259" key="1">
    <source>
        <dbReference type="PROSITE" id="PS50206"/>
    </source>
</evidence>
<keyword evidence="3" id="KW-1185">Reference proteome</keyword>
<dbReference type="Proteomes" id="UP000199441">
    <property type="component" value="Unassembled WGS sequence"/>
</dbReference>
<dbReference type="PROSITE" id="PS50206">
    <property type="entry name" value="RHODANESE_3"/>
    <property type="match status" value="1"/>
</dbReference>
<dbReference type="Pfam" id="PF09828">
    <property type="entry name" value="ChrB_C"/>
    <property type="match status" value="1"/>
</dbReference>
<sequence length="275" mass="29813">MLAPFCRNTTGCFTMPGFTEISPSTLMRLIGTPDAPTILDVCIDDDFNADPRLIPTARRWPHNQIDSFDGAGPVVVVCHRGLKLSHGAAALLRAKGIKAEALEGGNVAWRDAGLPLIPAAAIPAPLWVTRHRPKIDRIACPWLIRRFIDPSAKLLFVPPAQVLEVAEKFNATAFDVEGTAFSHVGDLCSFDALLSAFKLDIPPLQTMARVIRAADTNRHNLAPEAAGLLALSVGLSRQYKDDSAQLEAGMVLYDALYRWARDGQSETHDWPGGSA</sequence>
<evidence type="ECO:0000313" key="3">
    <source>
        <dbReference type="Proteomes" id="UP000199441"/>
    </source>
</evidence>
<dbReference type="Gene3D" id="3.40.250.10">
    <property type="entry name" value="Rhodanese-like domain"/>
    <property type="match status" value="1"/>
</dbReference>
<dbReference type="SUPFAM" id="SSF52821">
    <property type="entry name" value="Rhodanese/Cell cycle control phosphatase"/>
    <property type="match status" value="1"/>
</dbReference>
<organism evidence="2 3">
    <name type="scientific">Litoreibacter albidus</name>
    <dbReference type="NCBI Taxonomy" id="670155"/>
    <lineage>
        <taxon>Bacteria</taxon>
        <taxon>Pseudomonadati</taxon>
        <taxon>Pseudomonadota</taxon>
        <taxon>Alphaproteobacteria</taxon>
        <taxon>Rhodobacterales</taxon>
        <taxon>Roseobacteraceae</taxon>
        <taxon>Litoreibacter</taxon>
    </lineage>
</organism>
<dbReference type="InterPro" id="IPR001763">
    <property type="entry name" value="Rhodanese-like_dom"/>
</dbReference>